<keyword evidence="1" id="KW-0472">Membrane</keyword>
<feature type="transmembrane region" description="Helical" evidence="1">
    <location>
        <begin position="341"/>
        <end position="367"/>
    </location>
</feature>
<accession>A0A0P1G8Z7</accession>
<evidence type="ECO:0000256" key="1">
    <source>
        <dbReference type="SAM" id="Phobius"/>
    </source>
</evidence>
<keyword evidence="1" id="KW-0812">Transmembrane</keyword>
<feature type="transmembrane region" description="Helical" evidence="1">
    <location>
        <begin position="295"/>
        <end position="320"/>
    </location>
</feature>
<feature type="transmembrane region" description="Helical" evidence="1">
    <location>
        <begin position="697"/>
        <end position="722"/>
    </location>
</feature>
<reference evidence="2 3" key="1">
    <citation type="submission" date="2015-09" db="EMBL/GenBank/DDBJ databases">
        <authorList>
            <consortium name="Swine Surveillance"/>
        </authorList>
    </citation>
    <scope>NUCLEOTIDE SEQUENCE [LARGE SCALE GENOMIC DNA]</scope>
    <source>
        <strain evidence="2 3">CECT 4357</strain>
    </source>
</reference>
<feature type="transmembrane region" description="Helical" evidence="1">
    <location>
        <begin position="622"/>
        <end position="640"/>
    </location>
</feature>
<protein>
    <submittedName>
        <fullName evidence="2">Phage-related protein</fullName>
    </submittedName>
</protein>
<sequence length="1805" mass="187585">MSAIIGALRGVLSLDSAAFDKGVDRSIAKMGKMERRMAQTGARMQRLGRKLSLGITAPMVAIGAAAVKSSLSVVDSQAKMAQSLGTTVKSMQVLGRAADLSGVSVGEVEQATIALTKRLSQAAQGTGPAAKALASLRLEASQLQGLPLDERLASIQKAMAQYVPEAQRAAVASDLFGSRAGVVFSRIDTATLQLATEDVERFGVAVSEADADQIEVTNDAISRMGLAARGVANQLTVAVAPAMESIANAVASVAGWFNGLSSSTQMAIGIMGTLAIAAGPVIAGLGLMASASAPVIRGVAGMIPAMAGAVRQAVALEMALGATSRRAAISSIAIKGMSRALGVLKGALIATGIGALVIGAGVLVSWFSRLVTATGGWGAALKLLGEVASGVWEGIKLSAKSIVPALGAIWADTQAGFVRVLEAMSQQWGTFLWGLGSRLEGIPFFGDMEQGLKNASERAFDSMVELNAEVSSLEGSAIRLRNEAASMAVDGFAQAREAAGKLSAAVADTTDELGDGKSAAADLNDELSKVPKSGGKASKSLKGVKEAAEAFADAMDKAAYTAEDWGKNRAQALISGIDGVADAWGDFLVSGFRDFDGFMDSVVSGFKSGLSQMISMAARNQIMIGLGFGGFAGSASVAGASPSPGASLGNGLLGNVGSSLLGGGAISGIASGLGGILSGGGLGASFANLGGLMSGSVAGWGAIGAAIPAIGLVVAGLSLFIGKTKELDRGLRVTVDGFDALVETFRDTQTSRLFGLIRSNRSHYAAAGEDVADPIRTAVGAIQSDVLSMADILGIGSDVFADFTAQIRISTKDLSDDEIAAALQEQLTQIADGMADLALASYDVVRDGESASAALDRLSTHLVAVQTIADTMGHSFDQVGVAGAAMASDLVDAFGGLEAMNASATTYYEAFYSAAERQAVTLRHVTTAFEDLNLSMPQTRAAYRSLVEAQDLATESGRDVYAALIGMASALDEVLPSVAGFTAMISGLVGDTSSLVDGMIADASTMARDAATAASNWYKASETIRDLLGDLISANTDTNSGRDQALRYNEGQYNRAYAAARGGDIDAARSIPGLAQDYLASVRASASSYSEVLQAQARLSADANFLSGISALQGANEDVLVTLYNEQIGIMEDVRDYLAGAEQIDPDDIASFEARLGSLQGAIEQAELFSYDYLRERLKVTVDLLPTADIPKDVADLIGAAATGIQSSIDFAVHAAGLTPDLRWLAVNAASEHIKTIDFVMGADLPPNVARLALNQVGDLSKTVNLLAGSDIAADLKRIALAGSSELGRVVNVTLAANVNQQAMQLALQNVGAYDVAVRAALHPSVSDDVRHIVFSDIGTYVASIEAALSQDMPNWARSVLLGRQGRMIVNITGILASGMSSSVSRLLLNANTHAVRGVTVAMAFAGSVSAAERDLLLRASLTTMRQIQAIVNPVGWTADDLLFIRQSATNGSVRRNILGGAWMQSGAYSNDGLRLLRMNSDRVDRVVRGRVDLSGMNTQQRSLLTAVSGASAGTLRLSGGFVFNPAASFATWYETATRSAITSPMSTLTGALSSLRQAVLNDIADRNAQNAAAANTAQRQQAFSTYAAKLGRGADGSLITSDAQLRSLAQAGGLSTSGSEADIQARVAGYMANDDITRIVTGAADIQDYLFGVFQSQYVPTTQAKYSQYYNGLSLPHYERYGRDEIIAGVRQFKPHAFNWSSVGINIPGFATGGFHMGGLRVVGEHGPELEATGPSRIFTHSQTKQMLGGDPDIQRRTLQEQEKTRREIEYLRDGVRRLVVANETSAKALKYLKDNGILLDQTV</sequence>
<keyword evidence="1" id="KW-1133">Transmembrane helix</keyword>
<proteinExistence type="predicted"/>
<gene>
    <name evidence="2" type="ORF">TG4357_03743</name>
</gene>
<feature type="transmembrane region" description="Helical" evidence="1">
    <location>
        <begin position="652"/>
        <end position="677"/>
    </location>
</feature>
<keyword evidence="3" id="KW-1185">Reference proteome</keyword>
<organism evidence="2 3">
    <name type="scientific">Thalassovita gelatinovora</name>
    <name type="common">Thalassobius gelatinovorus</name>
    <dbReference type="NCBI Taxonomy" id="53501"/>
    <lineage>
        <taxon>Bacteria</taxon>
        <taxon>Pseudomonadati</taxon>
        <taxon>Pseudomonadota</taxon>
        <taxon>Alphaproteobacteria</taxon>
        <taxon>Rhodobacterales</taxon>
        <taxon>Roseobacteraceae</taxon>
        <taxon>Thalassovita</taxon>
    </lineage>
</organism>
<dbReference type="OrthoDB" id="7311517at2"/>
<dbReference type="RefSeq" id="WP_058264401.1">
    <property type="nucleotide sequence ID" value="NZ_CP051181.1"/>
</dbReference>
<name>A0A0P1G8Z7_THAGE</name>
<evidence type="ECO:0000313" key="3">
    <source>
        <dbReference type="Proteomes" id="UP000051587"/>
    </source>
</evidence>
<dbReference type="EMBL" id="CYSA01000028">
    <property type="protein sequence ID" value="CUH68697.1"/>
    <property type="molecule type" value="Genomic_DNA"/>
</dbReference>
<feature type="transmembrane region" description="Helical" evidence="1">
    <location>
        <begin position="266"/>
        <end position="289"/>
    </location>
</feature>
<evidence type="ECO:0000313" key="2">
    <source>
        <dbReference type="EMBL" id="CUH68697.1"/>
    </source>
</evidence>
<dbReference type="STRING" id="53501.SAMN04488043_106204"/>
<dbReference type="Proteomes" id="UP000051587">
    <property type="component" value="Unassembled WGS sequence"/>
</dbReference>